<dbReference type="NCBIfam" id="TIGR04174">
    <property type="entry name" value="IPTL_CTERM"/>
    <property type="match status" value="1"/>
</dbReference>
<feature type="domain" description="IPTL-CTERM protein sorting" evidence="1">
    <location>
        <begin position="443"/>
        <end position="470"/>
    </location>
</feature>
<name>A0ABR6RJD5_9BURK</name>
<feature type="domain" description="DUF5979" evidence="2">
    <location>
        <begin position="240"/>
        <end position="329"/>
    </location>
</feature>
<evidence type="ECO:0000259" key="3">
    <source>
        <dbReference type="Pfam" id="PF25564"/>
    </source>
</evidence>
<dbReference type="EMBL" id="JACHKZ010000023">
    <property type="protein sequence ID" value="MBB6579133.1"/>
    <property type="molecule type" value="Genomic_DNA"/>
</dbReference>
<reference evidence="4 5" key="1">
    <citation type="submission" date="2020-08" db="EMBL/GenBank/DDBJ databases">
        <title>Functional genomics of gut bacteria from endangered species of beetles.</title>
        <authorList>
            <person name="Carlos-Shanley C."/>
        </authorList>
    </citation>
    <scope>NUCLEOTIDE SEQUENCE [LARGE SCALE GENOMIC DNA]</scope>
    <source>
        <strain evidence="4 5">S00124</strain>
    </source>
</reference>
<dbReference type="InterPro" id="IPR046022">
    <property type="entry name" value="DUF5979"/>
</dbReference>
<accession>A0ABR6RJD5</accession>
<sequence length="473" mass="46826">MAAGTPPASFPPAGSALTNNVYGLLIPTVQSNSGNGACVFAVVDVSPFVNAAPGYTPWSENQGKVGPAFVNAATSENGACGLPKVTKSFDKADIYLGGTGNTSVLTINISNGTPNAINNVNLTDNLPAPLQIGAGAVSNTCTGGTLAAPQGSSAVSLTGFGIPSGGCSVTVPVVWPNTDAGRQACVSAPAVTNTITPGVDFVSPIGQVNTPATASLTCHAGLLNLSKLVVWPANVPPVDLTGASFPVTVACTGTDGVVLPPINTSIVLSSATQGTVATTPVISSGSCTVTETSRSTAPANYIWVENPLPSATASLVAPPAASSVTLTNTLARANSDITVNKTVTGGPATGVSGVFNFTANCGADGTYQAAVTLSGTSTGAIAITNVPQGASCTVSEDAALPAAPAGYAWSTDLPPAVTLVTSGSGNVAAFVNQLTSTAPPTPAPVPTLKEWGVMAMSLLLVAMGVVQLRRRQH</sequence>
<dbReference type="Pfam" id="PF18203">
    <property type="entry name" value="IPTL-CTERM"/>
    <property type="match status" value="1"/>
</dbReference>
<evidence type="ECO:0000313" key="4">
    <source>
        <dbReference type="EMBL" id="MBB6579133.1"/>
    </source>
</evidence>
<dbReference type="Pfam" id="PF19407">
    <property type="entry name" value="DUF5979"/>
    <property type="match status" value="2"/>
</dbReference>
<protein>
    <recommendedName>
        <fullName evidence="6">IPTL-CTERM sorting domain-containing protein</fullName>
    </recommendedName>
</protein>
<dbReference type="InterPro" id="IPR057693">
    <property type="entry name" value="DUF7933"/>
</dbReference>
<keyword evidence="5" id="KW-1185">Reference proteome</keyword>
<evidence type="ECO:0008006" key="6">
    <source>
        <dbReference type="Google" id="ProtNLM"/>
    </source>
</evidence>
<dbReference type="Pfam" id="PF25564">
    <property type="entry name" value="DUF7933"/>
    <property type="match status" value="1"/>
</dbReference>
<evidence type="ECO:0000313" key="5">
    <source>
        <dbReference type="Proteomes" id="UP000562492"/>
    </source>
</evidence>
<dbReference type="InterPro" id="IPR026442">
    <property type="entry name" value="IPTL_CTERM"/>
</dbReference>
<organism evidence="4 5">
    <name type="scientific">Comamonas odontotermitis</name>
    <dbReference type="NCBI Taxonomy" id="379895"/>
    <lineage>
        <taxon>Bacteria</taxon>
        <taxon>Pseudomonadati</taxon>
        <taxon>Pseudomonadota</taxon>
        <taxon>Betaproteobacteria</taxon>
        <taxon>Burkholderiales</taxon>
        <taxon>Comamonadaceae</taxon>
        <taxon>Comamonas</taxon>
    </lineage>
</organism>
<evidence type="ECO:0000259" key="1">
    <source>
        <dbReference type="Pfam" id="PF18203"/>
    </source>
</evidence>
<evidence type="ECO:0000259" key="2">
    <source>
        <dbReference type="Pfam" id="PF19407"/>
    </source>
</evidence>
<comment type="caution">
    <text evidence="4">The sequence shown here is derived from an EMBL/GenBank/DDBJ whole genome shotgun (WGS) entry which is preliminary data.</text>
</comment>
<feature type="domain" description="DUF5979" evidence="2">
    <location>
        <begin position="337"/>
        <end position="433"/>
    </location>
</feature>
<dbReference type="Proteomes" id="UP000562492">
    <property type="component" value="Unassembled WGS sequence"/>
</dbReference>
<feature type="domain" description="DUF7933" evidence="3">
    <location>
        <begin position="83"/>
        <end position="182"/>
    </location>
</feature>
<gene>
    <name evidence="4" type="ORF">HNP33_003243</name>
</gene>
<proteinExistence type="predicted"/>